<organism evidence="6 7">
    <name type="scientific">Halogranum salarium B-1</name>
    <dbReference type="NCBI Taxonomy" id="1210908"/>
    <lineage>
        <taxon>Archaea</taxon>
        <taxon>Methanobacteriati</taxon>
        <taxon>Methanobacteriota</taxon>
        <taxon>Stenosarchaea group</taxon>
        <taxon>Halobacteria</taxon>
        <taxon>Halobacteriales</taxon>
        <taxon>Haloferacaceae</taxon>
    </lineage>
</organism>
<dbReference type="eggNOG" id="arCOG01534">
    <property type="taxonomic scope" value="Archaea"/>
</dbReference>
<evidence type="ECO:0000256" key="3">
    <source>
        <dbReference type="ARBA" id="ARBA00022729"/>
    </source>
</evidence>
<dbReference type="Proteomes" id="UP000007813">
    <property type="component" value="Unassembled WGS sequence"/>
</dbReference>
<dbReference type="PANTHER" id="PTHR30290:SF9">
    <property type="entry name" value="OLIGOPEPTIDE-BINDING PROTEIN APPA"/>
    <property type="match status" value="1"/>
</dbReference>
<accession>J3JDP7</accession>
<dbReference type="CDD" id="cd00995">
    <property type="entry name" value="PBP2_NikA_DppA_OppA_like"/>
    <property type="match status" value="1"/>
</dbReference>
<dbReference type="OrthoDB" id="233597at2157"/>
<dbReference type="Gene3D" id="3.10.105.10">
    <property type="entry name" value="Dipeptide-binding Protein, Domain 3"/>
    <property type="match status" value="1"/>
</dbReference>
<evidence type="ECO:0000259" key="5">
    <source>
        <dbReference type="Pfam" id="PF00496"/>
    </source>
</evidence>
<dbReference type="InterPro" id="IPR030678">
    <property type="entry name" value="Peptide/Ni-bd"/>
</dbReference>
<comment type="similarity">
    <text evidence="1">Belongs to the bacterial solute-binding protein 5 family.</text>
</comment>
<dbReference type="GO" id="GO:1904680">
    <property type="term" value="F:peptide transmembrane transporter activity"/>
    <property type="evidence" value="ECO:0007669"/>
    <property type="project" value="TreeGrafter"/>
</dbReference>
<dbReference type="Pfam" id="PF00496">
    <property type="entry name" value="SBP_bac_5"/>
    <property type="match status" value="1"/>
</dbReference>
<comment type="caution">
    <text evidence="6">The sequence shown here is derived from an EMBL/GenBank/DDBJ whole genome shotgun (WGS) entry which is preliminary data.</text>
</comment>
<feature type="region of interest" description="Disordered" evidence="4">
    <location>
        <begin position="592"/>
        <end position="612"/>
    </location>
</feature>
<evidence type="ECO:0000256" key="4">
    <source>
        <dbReference type="SAM" id="MobiDB-lite"/>
    </source>
</evidence>
<proteinExistence type="inferred from homology"/>
<dbReference type="GO" id="GO:0015833">
    <property type="term" value="P:peptide transport"/>
    <property type="evidence" value="ECO:0007669"/>
    <property type="project" value="TreeGrafter"/>
</dbReference>
<evidence type="ECO:0000313" key="6">
    <source>
        <dbReference type="EMBL" id="EJN57674.1"/>
    </source>
</evidence>
<dbReference type="InterPro" id="IPR039424">
    <property type="entry name" value="SBP_5"/>
</dbReference>
<keyword evidence="3" id="KW-0732">Signal</keyword>
<reference evidence="6 7" key="1">
    <citation type="journal article" date="2012" name="J. Bacteriol.">
        <title>Draft Genome Sequence of the Extremely Halophilic Archaeon Halogranum salarium B-1T.</title>
        <authorList>
            <person name="Kim K.K."/>
            <person name="Lee K.C."/>
            <person name="Lee J.S."/>
        </authorList>
    </citation>
    <scope>NUCLEOTIDE SEQUENCE [LARGE SCALE GENOMIC DNA]</scope>
    <source>
        <strain evidence="6 7">B-1</strain>
    </source>
</reference>
<dbReference type="SUPFAM" id="SSF53850">
    <property type="entry name" value="Periplasmic binding protein-like II"/>
    <property type="match status" value="1"/>
</dbReference>
<name>J3JDP7_9EURY</name>
<dbReference type="GO" id="GO:0043190">
    <property type="term" value="C:ATP-binding cassette (ABC) transporter complex"/>
    <property type="evidence" value="ECO:0007669"/>
    <property type="project" value="InterPro"/>
</dbReference>
<feature type="domain" description="Solute-binding protein family 5" evidence="5">
    <location>
        <begin position="109"/>
        <end position="510"/>
    </location>
</feature>
<dbReference type="InterPro" id="IPR000914">
    <property type="entry name" value="SBP_5_dom"/>
</dbReference>
<evidence type="ECO:0000313" key="7">
    <source>
        <dbReference type="Proteomes" id="UP000007813"/>
    </source>
</evidence>
<keyword evidence="2" id="KW-0813">Transport</keyword>
<dbReference type="PANTHER" id="PTHR30290">
    <property type="entry name" value="PERIPLASMIC BINDING COMPONENT OF ABC TRANSPORTER"/>
    <property type="match status" value="1"/>
</dbReference>
<sequence>MAASDELTRRRFLLATGGVGSTVALAGCSSQNDPSNDDGGTADTGTESETETTESTSGNGDTSGTQTLNLLSSGVRTLDPIPATTSSDAEVGVNIFDGLITYPNGEPNVEALLATDYEISDDGTTYQFSLKDGVTFHNDATFSAADVVYSWERLAASPNSGRDYYLLSTLGVAHETDDEGNYVPGSMAVEALDESTLEVTLTEPFHAALQVMAYSAFAVLPEGIVGDIDGYEGEMSQEEFATNPVGCGPFEFESYTSGTSVSVTRFDGYHGTKASVAGVKWSVIPDPSAQYNAAMNENLDAFDIPTSQYDSAKISVSETDDRGREVGTYGPARNGKTLNYLRVPTISSSYIGFNTEIIPKPVRQAVAYVANQQLFNERVFKSRNVAATHFTPPTIYPGGVAEYEKHAENYPYGVDETRLDEARAVLEEAGYSDSNRFEFTLSTYTAEWESVAKILRDQLTSVYVDVVIKRTDFSVLANQLVNGNAEAYTLGWSFDWPTPDNFLQLLYPPKTDTSSGNNVGFTNWGGTDAANRATEAWDEKVASNPGPGDAAEQARNEAYVTIEEANWEDMVQLPVYHESEELFSYDRLSFPKFGSGGSYRQKKNEFTLSEEQ</sequence>
<dbReference type="EMBL" id="ALJD01000012">
    <property type="protein sequence ID" value="EJN57674.1"/>
    <property type="molecule type" value="Genomic_DNA"/>
</dbReference>
<dbReference type="PIRSF" id="PIRSF002741">
    <property type="entry name" value="MppA"/>
    <property type="match status" value="1"/>
</dbReference>
<dbReference type="Gene3D" id="3.40.190.10">
    <property type="entry name" value="Periplasmic binding protein-like II"/>
    <property type="match status" value="1"/>
</dbReference>
<dbReference type="PROSITE" id="PS51318">
    <property type="entry name" value="TAT"/>
    <property type="match status" value="1"/>
</dbReference>
<dbReference type="InterPro" id="IPR006311">
    <property type="entry name" value="TAT_signal"/>
</dbReference>
<dbReference type="GO" id="GO:0042597">
    <property type="term" value="C:periplasmic space"/>
    <property type="evidence" value="ECO:0007669"/>
    <property type="project" value="UniProtKB-ARBA"/>
</dbReference>
<feature type="compositionally biased region" description="Low complexity" evidence="4">
    <location>
        <begin position="53"/>
        <end position="65"/>
    </location>
</feature>
<dbReference type="AlphaFoldDB" id="J3JDP7"/>
<gene>
    <name evidence="6" type="ORF">HSB1_40350</name>
</gene>
<evidence type="ECO:0000256" key="2">
    <source>
        <dbReference type="ARBA" id="ARBA00022448"/>
    </source>
</evidence>
<dbReference type="RefSeq" id="WP_009377442.1">
    <property type="nucleotide sequence ID" value="NZ_ALJD01000012.1"/>
</dbReference>
<protein>
    <recommendedName>
        <fullName evidence="5">Solute-binding protein family 5 domain-containing protein</fullName>
    </recommendedName>
</protein>
<evidence type="ECO:0000256" key="1">
    <source>
        <dbReference type="ARBA" id="ARBA00005695"/>
    </source>
</evidence>
<feature type="region of interest" description="Disordered" evidence="4">
    <location>
        <begin position="26"/>
        <end position="67"/>
    </location>
</feature>